<reference evidence="11" key="1">
    <citation type="journal article" date="2020" name="Cell">
        <title>Large-Scale Comparative Analyses of Tick Genomes Elucidate Their Genetic Diversity and Vector Capacities.</title>
        <authorList>
            <consortium name="Tick Genome and Microbiome Consortium (TIGMIC)"/>
            <person name="Jia N."/>
            <person name="Wang J."/>
            <person name="Shi W."/>
            <person name="Du L."/>
            <person name="Sun Y."/>
            <person name="Zhan W."/>
            <person name="Jiang J.F."/>
            <person name="Wang Q."/>
            <person name="Zhang B."/>
            <person name="Ji P."/>
            <person name="Bell-Sakyi L."/>
            <person name="Cui X.M."/>
            <person name="Yuan T.T."/>
            <person name="Jiang B.G."/>
            <person name="Yang W.F."/>
            <person name="Lam T.T."/>
            <person name="Chang Q.C."/>
            <person name="Ding S.J."/>
            <person name="Wang X.J."/>
            <person name="Zhu J.G."/>
            <person name="Ruan X.D."/>
            <person name="Zhao L."/>
            <person name="Wei J.T."/>
            <person name="Ye R.Z."/>
            <person name="Que T.C."/>
            <person name="Du C.H."/>
            <person name="Zhou Y.H."/>
            <person name="Cheng J.X."/>
            <person name="Dai P.F."/>
            <person name="Guo W.B."/>
            <person name="Han X.H."/>
            <person name="Huang E.J."/>
            <person name="Li L.F."/>
            <person name="Wei W."/>
            <person name="Gao Y.C."/>
            <person name="Liu J.Z."/>
            <person name="Shao H.Z."/>
            <person name="Wang X."/>
            <person name="Wang C.C."/>
            <person name="Yang T.C."/>
            <person name="Huo Q.B."/>
            <person name="Li W."/>
            <person name="Chen H.Y."/>
            <person name="Chen S.E."/>
            <person name="Zhou L.G."/>
            <person name="Ni X.B."/>
            <person name="Tian J.H."/>
            <person name="Sheng Y."/>
            <person name="Liu T."/>
            <person name="Pan Y.S."/>
            <person name="Xia L.Y."/>
            <person name="Li J."/>
            <person name="Zhao F."/>
            <person name="Cao W.C."/>
        </authorList>
    </citation>
    <scope>NUCLEOTIDE SEQUENCE</scope>
    <source>
        <strain evidence="11">Rmic-2018</strain>
    </source>
</reference>
<reference evidence="11" key="2">
    <citation type="submission" date="2021-09" db="EMBL/GenBank/DDBJ databases">
        <authorList>
            <person name="Jia N."/>
            <person name="Wang J."/>
            <person name="Shi W."/>
            <person name="Du L."/>
            <person name="Sun Y."/>
            <person name="Zhan W."/>
            <person name="Jiang J."/>
            <person name="Wang Q."/>
            <person name="Zhang B."/>
            <person name="Ji P."/>
            <person name="Sakyi L.B."/>
            <person name="Cui X."/>
            <person name="Yuan T."/>
            <person name="Jiang B."/>
            <person name="Yang W."/>
            <person name="Lam T.T.-Y."/>
            <person name="Chang Q."/>
            <person name="Ding S."/>
            <person name="Wang X."/>
            <person name="Zhu J."/>
            <person name="Ruan X."/>
            <person name="Zhao L."/>
            <person name="Wei J."/>
            <person name="Que T."/>
            <person name="Du C."/>
            <person name="Cheng J."/>
            <person name="Dai P."/>
            <person name="Han X."/>
            <person name="Huang E."/>
            <person name="Gao Y."/>
            <person name="Liu J."/>
            <person name="Shao H."/>
            <person name="Ye R."/>
            <person name="Li L."/>
            <person name="Wei W."/>
            <person name="Wang X."/>
            <person name="Wang C."/>
            <person name="Huo Q."/>
            <person name="Li W."/>
            <person name="Guo W."/>
            <person name="Chen H."/>
            <person name="Chen S."/>
            <person name="Zhou L."/>
            <person name="Zhou L."/>
            <person name="Ni X."/>
            <person name="Tian J."/>
            <person name="Zhou Y."/>
            <person name="Sheng Y."/>
            <person name="Liu T."/>
            <person name="Pan Y."/>
            <person name="Xia L."/>
            <person name="Li J."/>
            <person name="Zhao F."/>
            <person name="Cao W."/>
        </authorList>
    </citation>
    <scope>NUCLEOTIDE SEQUENCE</scope>
    <source>
        <strain evidence="11">Rmic-2018</strain>
        <tissue evidence="11">Larvae</tissue>
    </source>
</reference>
<dbReference type="Pfam" id="PF03131">
    <property type="entry name" value="bZIP_Maf"/>
    <property type="match status" value="1"/>
</dbReference>
<evidence type="ECO:0000256" key="5">
    <source>
        <dbReference type="ARBA" id="ARBA00023125"/>
    </source>
</evidence>
<evidence type="ECO:0000313" key="11">
    <source>
        <dbReference type="EMBL" id="KAH8020003.1"/>
    </source>
</evidence>
<evidence type="ECO:0000259" key="10">
    <source>
        <dbReference type="PROSITE" id="PS50217"/>
    </source>
</evidence>
<name>A0A9J6DDE3_RHIMP</name>
<comment type="subcellular location">
    <subcellularLocation>
        <location evidence="1">Nucleus</location>
    </subcellularLocation>
</comment>
<dbReference type="VEuPathDB" id="VectorBase:LOC119176361"/>
<keyword evidence="6" id="KW-0804">Transcription</keyword>
<keyword evidence="4" id="KW-0805">Transcription regulation</keyword>
<dbReference type="GO" id="GO:0000981">
    <property type="term" value="F:DNA-binding transcription factor activity, RNA polymerase II-specific"/>
    <property type="evidence" value="ECO:0007669"/>
    <property type="project" value="TreeGrafter"/>
</dbReference>
<feature type="compositionally biased region" description="Low complexity" evidence="9">
    <location>
        <begin position="390"/>
        <end position="401"/>
    </location>
</feature>
<accession>A0A9J6DDE3</accession>
<dbReference type="InterPro" id="IPR004826">
    <property type="entry name" value="bZIP_Maf"/>
</dbReference>
<evidence type="ECO:0000256" key="7">
    <source>
        <dbReference type="ARBA" id="ARBA00023242"/>
    </source>
</evidence>
<dbReference type="PANTHER" id="PTHR10129">
    <property type="entry name" value="TRANSCRIPTION FACTOR MAF"/>
    <property type="match status" value="1"/>
</dbReference>
<dbReference type="EMBL" id="JABSTU010000010">
    <property type="protein sequence ID" value="KAH8020003.1"/>
    <property type="molecule type" value="Genomic_DNA"/>
</dbReference>
<dbReference type="SUPFAM" id="SSF47454">
    <property type="entry name" value="A DNA-binding domain in eukaryotic transcription factors"/>
    <property type="match status" value="1"/>
</dbReference>
<evidence type="ECO:0000256" key="8">
    <source>
        <dbReference type="SAM" id="Coils"/>
    </source>
</evidence>
<dbReference type="InterPro" id="IPR008917">
    <property type="entry name" value="TF_DNA-bd_sf"/>
</dbReference>
<feature type="region of interest" description="Disordered" evidence="9">
    <location>
        <begin position="390"/>
        <end position="427"/>
    </location>
</feature>
<protein>
    <recommendedName>
        <fullName evidence="10">BZIP domain-containing protein</fullName>
    </recommendedName>
</protein>
<dbReference type="PROSITE" id="PS50217">
    <property type="entry name" value="BZIP"/>
    <property type="match status" value="1"/>
</dbReference>
<keyword evidence="3" id="KW-0678">Repressor</keyword>
<feature type="coiled-coil region" evidence="8">
    <location>
        <begin position="356"/>
        <end position="390"/>
    </location>
</feature>
<feature type="domain" description="BZIP" evidence="10">
    <location>
        <begin position="331"/>
        <end position="394"/>
    </location>
</feature>
<feature type="compositionally biased region" description="Basic and acidic residues" evidence="9">
    <location>
        <begin position="50"/>
        <end position="64"/>
    </location>
</feature>
<comment type="similarity">
    <text evidence="2">Belongs to the bZIP family. Maf subfamily.</text>
</comment>
<evidence type="ECO:0000256" key="9">
    <source>
        <dbReference type="SAM" id="MobiDB-lite"/>
    </source>
</evidence>
<dbReference type="GO" id="GO:0000978">
    <property type="term" value="F:RNA polymerase II cis-regulatory region sequence-specific DNA binding"/>
    <property type="evidence" value="ECO:0007669"/>
    <property type="project" value="TreeGrafter"/>
</dbReference>
<evidence type="ECO:0000256" key="6">
    <source>
        <dbReference type="ARBA" id="ARBA00023163"/>
    </source>
</evidence>
<dbReference type="InterPro" id="IPR024874">
    <property type="entry name" value="Transcription_factor_Maf_fam"/>
</dbReference>
<evidence type="ECO:0000256" key="3">
    <source>
        <dbReference type="ARBA" id="ARBA00022491"/>
    </source>
</evidence>
<dbReference type="SUPFAM" id="SSF57959">
    <property type="entry name" value="Leucine zipper domain"/>
    <property type="match status" value="1"/>
</dbReference>
<dbReference type="SMART" id="SM00338">
    <property type="entry name" value="BRLZ"/>
    <property type="match status" value="1"/>
</dbReference>
<evidence type="ECO:0000313" key="12">
    <source>
        <dbReference type="Proteomes" id="UP000821866"/>
    </source>
</evidence>
<dbReference type="CDD" id="cd14718">
    <property type="entry name" value="bZIP_Maf_large"/>
    <property type="match status" value="1"/>
</dbReference>
<feature type="region of interest" description="Disordered" evidence="9">
    <location>
        <begin position="32"/>
        <end position="85"/>
    </location>
</feature>
<evidence type="ECO:0000256" key="4">
    <source>
        <dbReference type="ARBA" id="ARBA00023015"/>
    </source>
</evidence>
<keyword evidence="8" id="KW-0175">Coiled coil</keyword>
<dbReference type="AlphaFoldDB" id="A0A9J6DDE3"/>
<gene>
    <name evidence="11" type="ORF">HPB51_023878</name>
</gene>
<keyword evidence="12" id="KW-1185">Reference proteome</keyword>
<dbReference type="FunFam" id="1.20.5.170:FF:000011">
    <property type="entry name" value="Transcription factor MafG, putative"/>
    <property type="match status" value="1"/>
</dbReference>
<dbReference type="InterPro" id="IPR046347">
    <property type="entry name" value="bZIP_sf"/>
</dbReference>
<proteinExistence type="inferred from homology"/>
<organism evidence="11 12">
    <name type="scientific">Rhipicephalus microplus</name>
    <name type="common">Cattle tick</name>
    <name type="synonym">Boophilus microplus</name>
    <dbReference type="NCBI Taxonomy" id="6941"/>
    <lineage>
        <taxon>Eukaryota</taxon>
        <taxon>Metazoa</taxon>
        <taxon>Ecdysozoa</taxon>
        <taxon>Arthropoda</taxon>
        <taxon>Chelicerata</taxon>
        <taxon>Arachnida</taxon>
        <taxon>Acari</taxon>
        <taxon>Parasitiformes</taxon>
        <taxon>Ixodida</taxon>
        <taxon>Ixodoidea</taxon>
        <taxon>Ixodidae</taxon>
        <taxon>Rhipicephalinae</taxon>
        <taxon>Rhipicephalus</taxon>
        <taxon>Boophilus</taxon>
    </lineage>
</organism>
<dbReference type="Proteomes" id="UP000821866">
    <property type="component" value="Chromosome 8"/>
</dbReference>
<comment type="caution">
    <text evidence="11">The sequence shown here is derived from an EMBL/GenBank/DDBJ whole genome shotgun (WGS) entry which is preliminary data.</text>
</comment>
<dbReference type="Gene3D" id="1.20.5.170">
    <property type="match status" value="1"/>
</dbReference>
<feature type="compositionally biased region" description="Basic and acidic residues" evidence="9">
    <location>
        <begin position="73"/>
        <end position="83"/>
    </location>
</feature>
<keyword evidence="7" id="KW-0539">Nucleus</keyword>
<dbReference type="PANTHER" id="PTHR10129:SF44">
    <property type="entry name" value="TRAFFIC JAM, ISOFORM C"/>
    <property type="match status" value="1"/>
</dbReference>
<dbReference type="GO" id="GO:0005634">
    <property type="term" value="C:nucleus"/>
    <property type="evidence" value="ECO:0007669"/>
    <property type="project" value="UniProtKB-SubCell"/>
</dbReference>
<dbReference type="InterPro" id="IPR004827">
    <property type="entry name" value="bZIP"/>
</dbReference>
<evidence type="ECO:0000256" key="2">
    <source>
        <dbReference type="ARBA" id="ARBA00008500"/>
    </source>
</evidence>
<evidence type="ECO:0000256" key="1">
    <source>
        <dbReference type="ARBA" id="ARBA00004123"/>
    </source>
</evidence>
<feature type="compositionally biased region" description="Pro residues" evidence="9">
    <location>
        <begin position="402"/>
        <end position="417"/>
    </location>
</feature>
<sequence>MEPVARVRHLIQLPVAYVAAFGVFEPPQEWQEWQSSLSQTTARASARRGTKGDRLGARSGRFDYRSPLAARGSQRDDSGENRDAGAPCFPREAVFFARRERSLVSPSRARGASVALYAGEAGEAAVAAWLGGAPPDPACLYFQQGGAAAATPSPSGSSLSSSLDEDAMAGDEYSFDLENLEEVVKQEMGAKYAALQPELQQLEHLRRPLVGSTPGTPPDTPPGSTACPASPEFGACMPDDSMMWLSQPPPPPAPHQAPHQAHVRFGHQEPLDLRPQGDLEWLQLRRDLDPRPPMPPPMPMRDILDDEQLISLSVRELNKRLHGFPREEVVRLKQKRRTLKNRGYAQNCRTKRLAQRHELESRNRILQAEANRLRQELERACQERDFYKQQLGAAARARAQQPQPPPQQQQLPPPPHGLGPGSPDFLM</sequence>
<keyword evidence="5" id="KW-0238">DNA-binding</keyword>